<dbReference type="EMBL" id="VKHT01000137">
    <property type="protein sequence ID" value="MBB0243888.1"/>
    <property type="molecule type" value="Genomic_DNA"/>
</dbReference>
<evidence type="ECO:0000313" key="4">
    <source>
        <dbReference type="Proteomes" id="UP000538929"/>
    </source>
</evidence>
<organism evidence="3 4">
    <name type="scientific">Streptomyces alkaliphilus</name>
    <dbReference type="NCBI Taxonomy" id="1472722"/>
    <lineage>
        <taxon>Bacteria</taxon>
        <taxon>Bacillati</taxon>
        <taxon>Actinomycetota</taxon>
        <taxon>Actinomycetes</taxon>
        <taxon>Kitasatosporales</taxon>
        <taxon>Streptomycetaceae</taxon>
        <taxon>Streptomyces</taxon>
    </lineage>
</organism>
<dbReference type="GO" id="GO:0003677">
    <property type="term" value="F:DNA binding"/>
    <property type="evidence" value="ECO:0007669"/>
    <property type="project" value="InterPro"/>
</dbReference>
<evidence type="ECO:0000259" key="2">
    <source>
        <dbReference type="PROSITE" id="PS50943"/>
    </source>
</evidence>
<keyword evidence="4" id="KW-1185">Reference proteome</keyword>
<dbReference type="InterPro" id="IPR010982">
    <property type="entry name" value="Lambda_DNA-bd_dom_sf"/>
</dbReference>
<feature type="region of interest" description="Disordered" evidence="1">
    <location>
        <begin position="257"/>
        <end position="278"/>
    </location>
</feature>
<dbReference type="Gene3D" id="1.10.260.40">
    <property type="entry name" value="lambda repressor-like DNA-binding domains"/>
    <property type="match status" value="1"/>
</dbReference>
<proteinExistence type="predicted"/>
<protein>
    <submittedName>
        <fullName evidence="3">Helix-turn-helix domain-containing protein</fullName>
    </submittedName>
</protein>
<dbReference type="InterPro" id="IPR001387">
    <property type="entry name" value="Cro/C1-type_HTH"/>
</dbReference>
<feature type="compositionally biased region" description="Basic and acidic residues" evidence="1">
    <location>
        <begin position="257"/>
        <end position="271"/>
    </location>
</feature>
<dbReference type="PROSITE" id="PS50943">
    <property type="entry name" value="HTH_CROC1"/>
    <property type="match status" value="1"/>
</dbReference>
<evidence type="ECO:0000313" key="3">
    <source>
        <dbReference type="EMBL" id="MBB0243888.1"/>
    </source>
</evidence>
<name>A0A7W3TBL6_9ACTN</name>
<feature type="domain" description="HTH cro/C1-type" evidence="2">
    <location>
        <begin position="62"/>
        <end position="121"/>
    </location>
</feature>
<gene>
    <name evidence="3" type="ORF">FNQ90_07150</name>
</gene>
<reference evidence="4" key="1">
    <citation type="submission" date="2019-10" db="EMBL/GenBank/DDBJ databases">
        <title>Streptomyces sp. nov., a novel actinobacterium isolated from alkaline environment.</title>
        <authorList>
            <person name="Golinska P."/>
        </authorList>
    </citation>
    <scope>NUCLEOTIDE SEQUENCE [LARGE SCALE GENOMIC DNA]</scope>
    <source>
        <strain evidence="4">DSM 42118</strain>
    </source>
</reference>
<dbReference type="CDD" id="cd00093">
    <property type="entry name" value="HTH_XRE"/>
    <property type="match status" value="1"/>
</dbReference>
<sequence length="278" mass="30970">MVFILDTVMCIVTTMPQTKVPLSKRERTARRLTLCLMTEEKQRRPRPSVPYGPTAKTVAEGVQKMRKRRQLTIYELSALLKKAGRPITPSAIAKIERGERRVDVDDLMALTTALGVSPAALLLPLKDSPHQSIEITGAGEVPADVAWEWASNERSLPLSSGDASEAELGYQLHSLPPGRRYLRSRPVGRAVEALRRDVDRVVEISQRSQSRHPSEFADRLAAARLSLGRLEAELARMEAEREEFDRSSREELERLRQEAARLVEEQSRGGGDDGAGVD</sequence>
<evidence type="ECO:0000256" key="1">
    <source>
        <dbReference type="SAM" id="MobiDB-lite"/>
    </source>
</evidence>
<comment type="caution">
    <text evidence="3">The sequence shown here is derived from an EMBL/GenBank/DDBJ whole genome shotgun (WGS) entry which is preliminary data.</text>
</comment>
<accession>A0A7W3TBL6</accession>
<dbReference type="SUPFAM" id="SSF47413">
    <property type="entry name" value="lambda repressor-like DNA-binding domains"/>
    <property type="match status" value="1"/>
</dbReference>
<dbReference type="AlphaFoldDB" id="A0A7W3TBL6"/>
<dbReference type="SMART" id="SM00530">
    <property type="entry name" value="HTH_XRE"/>
    <property type="match status" value="1"/>
</dbReference>
<dbReference type="Proteomes" id="UP000538929">
    <property type="component" value="Unassembled WGS sequence"/>
</dbReference>
<dbReference type="Pfam" id="PF01381">
    <property type="entry name" value="HTH_3"/>
    <property type="match status" value="1"/>
</dbReference>